<comment type="caution">
    <text evidence="2">The sequence shown here is derived from an EMBL/GenBank/DDBJ whole genome shotgun (WGS) entry which is preliminary data.</text>
</comment>
<keyword evidence="1" id="KW-1133">Transmembrane helix</keyword>
<gene>
    <name evidence="2" type="ORF">OTI717_LOCUS9260</name>
</gene>
<reference evidence="2" key="1">
    <citation type="submission" date="2021-02" db="EMBL/GenBank/DDBJ databases">
        <authorList>
            <person name="Nowell W R."/>
        </authorList>
    </citation>
    <scope>NUCLEOTIDE SEQUENCE</scope>
</reference>
<protein>
    <submittedName>
        <fullName evidence="2">Uncharacterized protein</fullName>
    </submittedName>
</protein>
<accession>A0A818R966</accession>
<dbReference type="AlphaFoldDB" id="A0A818R966"/>
<organism evidence="2 3">
    <name type="scientific">Rotaria sordida</name>
    <dbReference type="NCBI Taxonomy" id="392033"/>
    <lineage>
        <taxon>Eukaryota</taxon>
        <taxon>Metazoa</taxon>
        <taxon>Spiralia</taxon>
        <taxon>Gnathifera</taxon>
        <taxon>Rotifera</taxon>
        <taxon>Eurotatoria</taxon>
        <taxon>Bdelloidea</taxon>
        <taxon>Philodinida</taxon>
        <taxon>Philodinidae</taxon>
        <taxon>Rotaria</taxon>
    </lineage>
</organism>
<name>A0A818R966_9BILA</name>
<feature type="transmembrane region" description="Helical" evidence="1">
    <location>
        <begin position="21"/>
        <end position="44"/>
    </location>
</feature>
<evidence type="ECO:0000313" key="2">
    <source>
        <dbReference type="EMBL" id="CAF3649003.1"/>
    </source>
</evidence>
<keyword evidence="1" id="KW-0472">Membrane</keyword>
<dbReference type="EMBL" id="CAJOAX010000779">
    <property type="protein sequence ID" value="CAF3649003.1"/>
    <property type="molecule type" value="Genomic_DNA"/>
</dbReference>
<keyword evidence="1" id="KW-0812">Transmembrane</keyword>
<proteinExistence type="predicted"/>
<dbReference type="Proteomes" id="UP000663823">
    <property type="component" value="Unassembled WGS sequence"/>
</dbReference>
<evidence type="ECO:0000256" key="1">
    <source>
        <dbReference type="SAM" id="Phobius"/>
    </source>
</evidence>
<sequence>MKKINSLLNCRSPFKRCRWKFNDRLIMIFTFIFSISLYYTIFIFQSNSFELHSSNVIISLTSTPERFHYELPFAIHSLLSQTQLPKQIRIYLSSTPVSIRQKNLTLRHLKTYIKRLDLSKITEKLFNKLVQIRLEEEDYGPTIKFLPIIKEFQSKSQAIMICDDDQYYHPYASATLNKYSTKYENSIIGFRGWRVREDLIWGVEGKYEIGYHVIEFQYLSEVYRVGVLTANYGYLIRSSFFDFHIYQDFNQVSGDIRHVDDIWLNGQASKLNIPRYVIPSCCSHIEVTRTHVLEQYFDRNQMNRLSANNHALQWFINNWEKNLWYRFQGENGPKYRSWQMMIYREWINFILKLKFIFYFGVI</sequence>
<evidence type="ECO:0000313" key="3">
    <source>
        <dbReference type="Proteomes" id="UP000663823"/>
    </source>
</evidence>